<dbReference type="EMBL" id="JAOAOG010000333">
    <property type="protein sequence ID" value="KAJ6227726.1"/>
    <property type="molecule type" value="Genomic_DNA"/>
</dbReference>
<dbReference type="InterPro" id="IPR051553">
    <property type="entry name" value="Ran_GTPase-activating"/>
</dbReference>
<proteinExistence type="predicted"/>
<reference evidence="3" key="1">
    <citation type="submission" date="2022-08" db="EMBL/GenBank/DDBJ databases">
        <title>Novel sulfate-reducing endosymbionts in the free-living metamonad Anaeramoeba.</title>
        <authorList>
            <person name="Jerlstrom-Hultqvist J."/>
            <person name="Cepicka I."/>
            <person name="Gallot-Lavallee L."/>
            <person name="Salas-Leiva D."/>
            <person name="Curtis B.A."/>
            <person name="Zahonova K."/>
            <person name="Pipaliya S."/>
            <person name="Dacks J."/>
            <person name="Roger A.J."/>
        </authorList>
    </citation>
    <scope>NUCLEOTIDE SEQUENCE</scope>
    <source>
        <strain evidence="3">Schooner1</strain>
    </source>
</reference>
<dbReference type="PANTHER" id="PTHR45982:SF1">
    <property type="entry name" value="REGULATOR OF CHROMOSOME CONDENSATION"/>
    <property type="match status" value="1"/>
</dbReference>
<dbReference type="CDD" id="cd18186">
    <property type="entry name" value="BTB_POZ_ZBTB_KLHL-like"/>
    <property type="match status" value="1"/>
</dbReference>
<name>A0ABQ8X504_9EUKA</name>
<evidence type="ECO:0000259" key="2">
    <source>
        <dbReference type="PROSITE" id="PS50097"/>
    </source>
</evidence>
<evidence type="ECO:0000313" key="4">
    <source>
        <dbReference type="Proteomes" id="UP001150062"/>
    </source>
</evidence>
<dbReference type="Pfam" id="PF00651">
    <property type="entry name" value="BTB"/>
    <property type="match status" value="1"/>
</dbReference>
<dbReference type="Gene3D" id="3.30.710.10">
    <property type="entry name" value="Potassium Channel Kv1.1, Chain A"/>
    <property type="match status" value="2"/>
</dbReference>
<dbReference type="InterPro" id="IPR011333">
    <property type="entry name" value="SKP1/BTB/POZ_sf"/>
</dbReference>
<dbReference type="Proteomes" id="UP001150062">
    <property type="component" value="Unassembled WGS sequence"/>
</dbReference>
<evidence type="ECO:0000313" key="3">
    <source>
        <dbReference type="EMBL" id="KAJ6227726.1"/>
    </source>
</evidence>
<feature type="compositionally biased region" description="Acidic residues" evidence="1">
    <location>
        <begin position="472"/>
        <end position="492"/>
    </location>
</feature>
<keyword evidence="4" id="KW-1185">Reference proteome</keyword>
<organism evidence="3 4">
    <name type="scientific">Anaeramoeba flamelloides</name>
    <dbReference type="NCBI Taxonomy" id="1746091"/>
    <lineage>
        <taxon>Eukaryota</taxon>
        <taxon>Metamonada</taxon>
        <taxon>Anaeramoebidae</taxon>
        <taxon>Anaeramoeba</taxon>
    </lineage>
</organism>
<comment type="caution">
    <text evidence="3">The sequence shown here is derived from an EMBL/GenBank/DDBJ whole genome shotgun (WGS) entry which is preliminary data.</text>
</comment>
<dbReference type="Gene3D" id="2.130.10.30">
    <property type="entry name" value="Regulator of chromosome condensation 1/beta-lactamase-inhibitor protein II"/>
    <property type="match status" value="1"/>
</dbReference>
<dbReference type="SMART" id="SM00225">
    <property type="entry name" value="BTB"/>
    <property type="match status" value="1"/>
</dbReference>
<protein>
    <submittedName>
        <fullName evidence="3">Regulator of chromosome condensation</fullName>
    </submittedName>
</protein>
<dbReference type="PANTHER" id="PTHR45982">
    <property type="entry name" value="REGULATOR OF CHROMOSOME CONDENSATION"/>
    <property type="match status" value="1"/>
</dbReference>
<dbReference type="SUPFAM" id="SSF50985">
    <property type="entry name" value="RCC1/BLIP-II"/>
    <property type="match status" value="2"/>
</dbReference>
<evidence type="ECO:0000256" key="1">
    <source>
        <dbReference type="SAM" id="MobiDB-lite"/>
    </source>
</evidence>
<accession>A0ABQ8X504</accession>
<sequence length="592" mass="67950">MKTKKCDVLINGSSKLSFLAGTTQKLPKLTEIYKIQKPIKIVHGSYDHVLVWYPHNKFELHHKTEGIKKLQLKNESTKDVKACSCSYLILAKSGRIYSLGKQNTYHNIPLQDFAKSNWETLRLVTFFTDKNILIKNFSMGYCNNYFVTTNNDLYASGNNAEGRMGQEGNSDQQLPIFIRKDIEKTFSGPHGLALFAITTDKQLLACGNNSAHKLSLGPNSESHSKLLQQVKCEGFEVTDIVNIITGQSHSTLFTKQGKIFSCGSSNYSGHVQSKSYFTEIPEFKNKTIIKFNGGENQSIALTKELELFVWGSATTIFNQSNTLRRPVKVDLGDFPITKKLKFTCGSSNTFFYNDIGNSLYEEFETFFEKKQYTDCALGLNNNQVKCHKLILQLRTSNTEIETIQSLFEEKTKKEINHFLKYIYYDEINDENSLKEIFNSLDLEFSPEENSLENDLLKLFNDEDSKDFTILIQEDDNDDDNNDNDDDDDDDDEYFEEIPVHKLILLIRSGLFREMFGNLNEKEKNLNKIKDYSGKSIESLEILIQYFYTNEIKLTADHDPILVIEELSDAIEYYQLSEDSDLLEQLQNIKTVN</sequence>
<dbReference type="InterPro" id="IPR000210">
    <property type="entry name" value="BTB/POZ_dom"/>
</dbReference>
<dbReference type="InterPro" id="IPR009091">
    <property type="entry name" value="RCC1/BLIP-II"/>
</dbReference>
<gene>
    <name evidence="3" type="ORF">M0813_09629</name>
</gene>
<feature type="region of interest" description="Disordered" evidence="1">
    <location>
        <begin position="471"/>
        <end position="492"/>
    </location>
</feature>
<dbReference type="PROSITE" id="PS50097">
    <property type="entry name" value="BTB"/>
    <property type="match status" value="1"/>
</dbReference>
<dbReference type="SUPFAM" id="SSF54695">
    <property type="entry name" value="POZ domain"/>
    <property type="match status" value="2"/>
</dbReference>
<feature type="domain" description="BTB" evidence="2">
    <location>
        <begin position="465"/>
        <end position="555"/>
    </location>
</feature>